<dbReference type="SUPFAM" id="SSF74942">
    <property type="entry name" value="YhbC-like, C-terminal domain"/>
    <property type="match status" value="1"/>
</dbReference>
<dbReference type="InterPro" id="IPR003728">
    <property type="entry name" value="Ribosome_maturation_RimP"/>
</dbReference>
<evidence type="ECO:0000256" key="2">
    <source>
        <dbReference type="ARBA" id="ARBA00022517"/>
    </source>
</evidence>
<reference evidence="7" key="1">
    <citation type="submission" date="2017-04" db="EMBL/GenBank/DDBJ databases">
        <authorList>
            <person name="Varghese N."/>
            <person name="Submissions S."/>
        </authorList>
    </citation>
    <scope>NUCLEOTIDE SEQUENCE [LARGE SCALE GENOMIC DNA]</scope>
    <source>
        <strain evidence="7">DSM 4125</strain>
    </source>
</reference>
<dbReference type="HAMAP" id="MF_01077">
    <property type="entry name" value="RimP"/>
    <property type="match status" value="1"/>
</dbReference>
<evidence type="ECO:0000313" key="6">
    <source>
        <dbReference type="EMBL" id="SMG20271.1"/>
    </source>
</evidence>
<dbReference type="GO" id="GO:0006412">
    <property type="term" value="P:translation"/>
    <property type="evidence" value="ECO:0007669"/>
    <property type="project" value="TreeGrafter"/>
</dbReference>
<keyword evidence="1 3" id="KW-0963">Cytoplasm</keyword>
<sequence>MIGLDEKVKAYLQEIITEPQYFIVDIVISGNDKLKIVVLLDGDEGVSIDYCASVSRQLAHRMEEDEVLENAYVLEVSSPGLDHPLMNQRQYLKNIGRKVKVDTTDGKSIRGELLEAKEDFILVNQEIKEKGKKKIKLEETKVSFENIDKTKVLVSFK</sequence>
<dbReference type="Pfam" id="PF02576">
    <property type="entry name" value="RimP_N"/>
    <property type="match status" value="1"/>
</dbReference>
<evidence type="ECO:0000259" key="4">
    <source>
        <dbReference type="Pfam" id="PF02576"/>
    </source>
</evidence>
<dbReference type="Proteomes" id="UP000193804">
    <property type="component" value="Unassembled WGS sequence"/>
</dbReference>
<dbReference type="STRING" id="1028.SAMN05661096_01094"/>
<dbReference type="PANTHER" id="PTHR33867:SF1">
    <property type="entry name" value="RIBOSOME MATURATION FACTOR RIMP"/>
    <property type="match status" value="1"/>
</dbReference>
<gene>
    <name evidence="3" type="primary">rimP</name>
    <name evidence="6" type="ORF">SAMN05661096_01094</name>
</gene>
<feature type="domain" description="Ribosome maturation factor RimP C-terminal" evidence="5">
    <location>
        <begin position="85"/>
        <end position="156"/>
    </location>
</feature>
<feature type="domain" description="Ribosome maturation factor RimP N-terminal" evidence="4">
    <location>
        <begin position="12"/>
        <end position="82"/>
    </location>
</feature>
<dbReference type="OrthoDB" id="9789702at2"/>
<dbReference type="SUPFAM" id="SSF75420">
    <property type="entry name" value="YhbC-like, N-terminal domain"/>
    <property type="match status" value="1"/>
</dbReference>
<evidence type="ECO:0000313" key="7">
    <source>
        <dbReference type="Proteomes" id="UP000193804"/>
    </source>
</evidence>
<comment type="function">
    <text evidence="3">Required for maturation of 30S ribosomal subunits.</text>
</comment>
<proteinExistence type="inferred from homology"/>
<dbReference type="EMBL" id="FXAW01000002">
    <property type="protein sequence ID" value="SMG20271.1"/>
    <property type="molecule type" value="Genomic_DNA"/>
</dbReference>
<dbReference type="Gene3D" id="3.30.300.70">
    <property type="entry name" value="RimP-like superfamily, N-terminal"/>
    <property type="match status" value="1"/>
</dbReference>
<comment type="similarity">
    <text evidence="3">Belongs to the RimP family.</text>
</comment>
<comment type="subcellular location">
    <subcellularLocation>
        <location evidence="3">Cytoplasm</location>
    </subcellularLocation>
</comment>
<dbReference type="InterPro" id="IPR035956">
    <property type="entry name" value="RimP_N_sf"/>
</dbReference>
<dbReference type="Pfam" id="PF17384">
    <property type="entry name" value="DUF150_C"/>
    <property type="match status" value="1"/>
</dbReference>
<dbReference type="GO" id="GO:0005829">
    <property type="term" value="C:cytosol"/>
    <property type="evidence" value="ECO:0007669"/>
    <property type="project" value="TreeGrafter"/>
</dbReference>
<dbReference type="InterPro" id="IPR028998">
    <property type="entry name" value="RimP_C"/>
</dbReference>
<keyword evidence="2 3" id="KW-0690">Ribosome biogenesis</keyword>
<accession>A0A1X7J0I1</accession>
<dbReference type="InterPro" id="IPR036847">
    <property type="entry name" value="RimP_C_sf"/>
</dbReference>
<evidence type="ECO:0000259" key="5">
    <source>
        <dbReference type="Pfam" id="PF17384"/>
    </source>
</evidence>
<keyword evidence="7" id="KW-1185">Reference proteome</keyword>
<dbReference type="RefSeq" id="WP_085516071.1">
    <property type="nucleotide sequence ID" value="NZ_FXAW01000002.1"/>
</dbReference>
<dbReference type="AlphaFoldDB" id="A0A1X7J0I1"/>
<protein>
    <recommendedName>
        <fullName evidence="3">Ribosome maturation factor RimP</fullName>
    </recommendedName>
</protein>
<evidence type="ECO:0000256" key="1">
    <source>
        <dbReference type="ARBA" id="ARBA00022490"/>
    </source>
</evidence>
<evidence type="ECO:0000256" key="3">
    <source>
        <dbReference type="HAMAP-Rule" id="MF_01077"/>
    </source>
</evidence>
<dbReference type="PANTHER" id="PTHR33867">
    <property type="entry name" value="RIBOSOME MATURATION FACTOR RIMP"/>
    <property type="match status" value="1"/>
</dbReference>
<organism evidence="6 7">
    <name type="scientific">Marivirga sericea</name>
    <dbReference type="NCBI Taxonomy" id="1028"/>
    <lineage>
        <taxon>Bacteria</taxon>
        <taxon>Pseudomonadati</taxon>
        <taxon>Bacteroidota</taxon>
        <taxon>Cytophagia</taxon>
        <taxon>Cytophagales</taxon>
        <taxon>Marivirgaceae</taxon>
        <taxon>Marivirga</taxon>
    </lineage>
</organism>
<name>A0A1X7J0I1_9BACT</name>
<dbReference type="InterPro" id="IPR028989">
    <property type="entry name" value="RimP_N"/>
</dbReference>
<dbReference type="GO" id="GO:0000028">
    <property type="term" value="P:ribosomal small subunit assembly"/>
    <property type="evidence" value="ECO:0007669"/>
    <property type="project" value="TreeGrafter"/>
</dbReference>